<evidence type="ECO:0000256" key="5">
    <source>
        <dbReference type="ARBA" id="ARBA00022857"/>
    </source>
</evidence>
<dbReference type="Pfam" id="PF07992">
    <property type="entry name" value="Pyr_redox_2"/>
    <property type="match status" value="1"/>
</dbReference>
<dbReference type="AlphaFoldDB" id="A0A2C5ZLD2"/>
<keyword evidence="11" id="KW-1185">Reference proteome</keyword>
<dbReference type="SUPFAM" id="SSF51905">
    <property type="entry name" value="FAD/NAD(P)-binding domain"/>
    <property type="match status" value="2"/>
</dbReference>
<feature type="region of interest" description="Disordered" evidence="8">
    <location>
        <begin position="12"/>
        <end position="31"/>
    </location>
</feature>
<evidence type="ECO:0000256" key="4">
    <source>
        <dbReference type="ARBA" id="ARBA00022827"/>
    </source>
</evidence>
<keyword evidence="4" id="KW-0274">FAD</keyword>
<evidence type="ECO:0000259" key="9">
    <source>
        <dbReference type="Pfam" id="PF07992"/>
    </source>
</evidence>
<gene>
    <name evidence="10" type="ORF">CDD80_2799</name>
</gene>
<organism evidence="10 11">
    <name type="scientific">Ophiocordyceps camponoti-rufipedis</name>
    <dbReference type="NCBI Taxonomy" id="2004952"/>
    <lineage>
        <taxon>Eukaryota</taxon>
        <taxon>Fungi</taxon>
        <taxon>Dikarya</taxon>
        <taxon>Ascomycota</taxon>
        <taxon>Pezizomycotina</taxon>
        <taxon>Sordariomycetes</taxon>
        <taxon>Hypocreomycetidae</taxon>
        <taxon>Hypocreales</taxon>
        <taxon>Ophiocordycipitaceae</taxon>
        <taxon>Ophiocordyceps</taxon>
    </lineage>
</organism>
<dbReference type="OrthoDB" id="66881at2759"/>
<dbReference type="InterPro" id="IPR050775">
    <property type="entry name" value="FAD-binding_Monooxygenases"/>
</dbReference>
<dbReference type="InterPro" id="IPR036188">
    <property type="entry name" value="FAD/NAD-bd_sf"/>
</dbReference>
<dbReference type="STRING" id="2004952.A0A2C5ZLD2"/>
<dbReference type="EMBL" id="NJES01000025">
    <property type="protein sequence ID" value="PHH80111.1"/>
    <property type="molecule type" value="Genomic_DNA"/>
</dbReference>
<reference evidence="10 11" key="1">
    <citation type="submission" date="2017-06" db="EMBL/GenBank/DDBJ databases">
        <title>Ant-infecting Ophiocordyceps genomes reveal a high diversity of potential behavioral manipulation genes and a possible major role for enterotoxins.</title>
        <authorList>
            <person name="De Bekker C."/>
            <person name="Evans H.C."/>
            <person name="Brachmann A."/>
            <person name="Hughes D.P."/>
        </authorList>
    </citation>
    <scope>NUCLEOTIDE SEQUENCE [LARGE SCALE GENOMIC DNA]</scope>
    <source>
        <strain evidence="10 11">Map16</strain>
    </source>
</reference>
<accession>A0A2C5ZLD2</accession>
<name>A0A2C5ZLD2_9HYPO</name>
<comment type="cofactor">
    <cofactor evidence="1">
        <name>FAD</name>
        <dbReference type="ChEBI" id="CHEBI:57692"/>
    </cofactor>
</comment>
<sequence length="578" mass="65271">MGDASSFFGFRTELTDPRSGTDSGLHSGSTPPALDGVPVELDALIIGAGFAGVFMLKTLRDRGYRVLVYEAGHDLGGTWRWNGYPGAGVDSEVPLYEFSWPEVWRDWTWTTNYPEYGEIRAYFDHVDAVVGIKKDVRFGAVVVGAKFDTEAGLWSVETADGRTTRTKYLILGTGFAAKRYVPDWPGMADFKGTIHHSSFWPSDKPDQVPIEGKRCGIIGTGASGVQMVQAWAPKAGHLSVFQRTPNLAVPMRRRPLTAKAQQQAKAHYPELFRYRERTFSGFCYDWHERKPDEDTAEERRDLLERCWELGGFRTWLCSYIEVMSDETLNRELYELWLRKTRPRIQDERKRDLLAPLEMPHFFAIKRPCLEQTYFEEFNRPTVDIVDVKADPIERFTETGVMLKSGEHHELDVIAIATGFDVSTGAMTQLGLTSIQGRSLQDFWAKGAETYLGITVPGFPNMFHLYGTHAPTLLCNGPSCIEVQGRWIADMMDKAERRGIKYIDARPEAARAWKDELLRFYGTTLFPTTRSTYMGGNVPGKPFEPVTYGSGLAKYASTIRAVVGKMEGFELVYRDSNKV</sequence>
<feature type="compositionally biased region" description="Polar residues" evidence="8">
    <location>
        <begin position="18"/>
        <end position="30"/>
    </location>
</feature>
<comment type="similarity">
    <text evidence="2">Belongs to the FAD-binding monooxygenase family.</text>
</comment>
<keyword evidence="7" id="KW-0503">Monooxygenase</keyword>
<evidence type="ECO:0000313" key="11">
    <source>
        <dbReference type="Proteomes" id="UP000226431"/>
    </source>
</evidence>
<protein>
    <recommendedName>
        <fullName evidence="9">FAD/NAD(P)-binding domain-containing protein</fullName>
    </recommendedName>
</protein>
<keyword evidence="6" id="KW-0560">Oxidoreductase</keyword>
<keyword evidence="5" id="KW-0521">NADP</keyword>
<dbReference type="GO" id="GO:0004497">
    <property type="term" value="F:monooxygenase activity"/>
    <property type="evidence" value="ECO:0007669"/>
    <property type="project" value="UniProtKB-KW"/>
</dbReference>
<dbReference type="PANTHER" id="PTHR43098">
    <property type="entry name" value="L-ORNITHINE N(5)-MONOOXYGENASE-RELATED"/>
    <property type="match status" value="1"/>
</dbReference>
<evidence type="ECO:0000256" key="3">
    <source>
        <dbReference type="ARBA" id="ARBA00022630"/>
    </source>
</evidence>
<evidence type="ECO:0000256" key="2">
    <source>
        <dbReference type="ARBA" id="ARBA00010139"/>
    </source>
</evidence>
<dbReference type="InterPro" id="IPR023753">
    <property type="entry name" value="FAD/NAD-binding_dom"/>
</dbReference>
<evidence type="ECO:0000256" key="7">
    <source>
        <dbReference type="ARBA" id="ARBA00023033"/>
    </source>
</evidence>
<evidence type="ECO:0000256" key="8">
    <source>
        <dbReference type="SAM" id="MobiDB-lite"/>
    </source>
</evidence>
<evidence type="ECO:0000256" key="6">
    <source>
        <dbReference type="ARBA" id="ARBA00023002"/>
    </source>
</evidence>
<dbReference type="Gene3D" id="3.50.50.60">
    <property type="entry name" value="FAD/NAD(P)-binding domain"/>
    <property type="match status" value="2"/>
</dbReference>
<dbReference type="PANTHER" id="PTHR43098:SF3">
    <property type="entry name" value="L-ORNITHINE N(5)-MONOOXYGENASE-RELATED"/>
    <property type="match status" value="1"/>
</dbReference>
<feature type="domain" description="FAD/NAD(P)-binding" evidence="9">
    <location>
        <begin position="42"/>
        <end position="266"/>
    </location>
</feature>
<proteinExistence type="inferred from homology"/>
<evidence type="ECO:0000256" key="1">
    <source>
        <dbReference type="ARBA" id="ARBA00001974"/>
    </source>
</evidence>
<evidence type="ECO:0000313" key="10">
    <source>
        <dbReference type="EMBL" id="PHH80111.1"/>
    </source>
</evidence>
<comment type="caution">
    <text evidence="10">The sequence shown here is derived from an EMBL/GenBank/DDBJ whole genome shotgun (WGS) entry which is preliminary data.</text>
</comment>
<keyword evidence="3" id="KW-0285">Flavoprotein</keyword>
<dbReference type="Proteomes" id="UP000226431">
    <property type="component" value="Unassembled WGS sequence"/>
</dbReference>